<name>A0A8C9RZI3_SCLFO</name>
<comment type="subcellular location">
    <subcellularLocation>
        <location evidence="1">Membrane</location>
        <topology evidence="1">Multi-pass membrane protein</topology>
    </subcellularLocation>
</comment>
<keyword evidence="3" id="KW-1133">Transmembrane helix</keyword>
<evidence type="ECO:0000313" key="4">
    <source>
        <dbReference type="Ensembl" id="ENSSFOP00015026611.2"/>
    </source>
</evidence>
<dbReference type="PANTHER" id="PTHR11360">
    <property type="entry name" value="MONOCARBOXYLATE TRANSPORTER"/>
    <property type="match status" value="1"/>
</dbReference>
<dbReference type="SUPFAM" id="SSF103473">
    <property type="entry name" value="MFS general substrate transporter"/>
    <property type="match status" value="1"/>
</dbReference>
<sequence length="193" mass="20336">MPSAPTTDLGYTPPDGGWGWVVVFGAFISIGFSYAFPKALTIYFKEIQEYFSVSYSDIAWISSIMLAAMYAGGPASSVLVNRYGSRPVVMAGGIMCGVAMVTASFGNTITHLYVCVGVIGGFGLSFNLQPSLTIIGKYFLAKRPVANGLAMAGTRKCDGGRPAPRVPRRGSRGKPRACFSLPLPQSSARGSVG</sequence>
<organism evidence="4 5">
    <name type="scientific">Scleropages formosus</name>
    <name type="common">Asian bonytongue</name>
    <name type="synonym">Osteoglossum formosum</name>
    <dbReference type="NCBI Taxonomy" id="113540"/>
    <lineage>
        <taxon>Eukaryota</taxon>
        <taxon>Metazoa</taxon>
        <taxon>Chordata</taxon>
        <taxon>Craniata</taxon>
        <taxon>Vertebrata</taxon>
        <taxon>Euteleostomi</taxon>
        <taxon>Actinopterygii</taxon>
        <taxon>Neopterygii</taxon>
        <taxon>Teleostei</taxon>
        <taxon>Osteoglossocephala</taxon>
        <taxon>Osteoglossomorpha</taxon>
        <taxon>Osteoglossiformes</taxon>
        <taxon>Osteoglossidae</taxon>
        <taxon>Scleropages</taxon>
    </lineage>
</organism>
<feature type="transmembrane region" description="Helical" evidence="3">
    <location>
        <begin position="112"/>
        <end position="128"/>
    </location>
</feature>
<dbReference type="FunFam" id="1.20.1250.20:FF:001012">
    <property type="entry name" value="Si:dkey-246g23.4"/>
    <property type="match status" value="1"/>
</dbReference>
<dbReference type="GeneTree" id="ENSGT00940000164303"/>
<feature type="compositionally biased region" description="Polar residues" evidence="2">
    <location>
        <begin position="183"/>
        <end position="193"/>
    </location>
</feature>
<reference evidence="4" key="2">
    <citation type="submission" date="2025-08" db="UniProtKB">
        <authorList>
            <consortium name="Ensembl"/>
        </authorList>
    </citation>
    <scope>IDENTIFICATION</scope>
</reference>
<accession>A0A8C9RZI3</accession>
<dbReference type="AlphaFoldDB" id="A0A8C9RZI3"/>
<protein>
    <submittedName>
        <fullName evidence="4">Monocarboxylate transporter 2-like</fullName>
    </submittedName>
</protein>
<feature type="transmembrane region" description="Helical" evidence="3">
    <location>
        <begin position="58"/>
        <end position="76"/>
    </location>
</feature>
<proteinExistence type="predicted"/>
<dbReference type="GO" id="GO:0016323">
    <property type="term" value="C:basolateral plasma membrane"/>
    <property type="evidence" value="ECO:0007669"/>
    <property type="project" value="TreeGrafter"/>
</dbReference>
<dbReference type="Ensembl" id="ENSSFOT00015026909.2">
    <property type="protein sequence ID" value="ENSSFOP00015026611.2"/>
    <property type="gene ID" value="ENSSFOG00015017078.2"/>
</dbReference>
<keyword evidence="5" id="KW-1185">Reference proteome</keyword>
<dbReference type="InterPro" id="IPR036259">
    <property type="entry name" value="MFS_trans_sf"/>
</dbReference>
<reference evidence="4" key="3">
    <citation type="submission" date="2025-09" db="UniProtKB">
        <authorList>
            <consortium name="Ensembl"/>
        </authorList>
    </citation>
    <scope>IDENTIFICATION</scope>
</reference>
<dbReference type="Proteomes" id="UP000694397">
    <property type="component" value="Chromosome 22"/>
</dbReference>
<dbReference type="Pfam" id="PF07690">
    <property type="entry name" value="MFS_1"/>
    <property type="match status" value="1"/>
</dbReference>
<gene>
    <name evidence="4" type="primary">LOC108923357</name>
</gene>
<evidence type="ECO:0000256" key="2">
    <source>
        <dbReference type="SAM" id="MobiDB-lite"/>
    </source>
</evidence>
<evidence type="ECO:0000256" key="3">
    <source>
        <dbReference type="SAM" id="Phobius"/>
    </source>
</evidence>
<evidence type="ECO:0000256" key="1">
    <source>
        <dbReference type="ARBA" id="ARBA00004141"/>
    </source>
</evidence>
<reference evidence="4 5" key="1">
    <citation type="submission" date="2019-04" db="EMBL/GenBank/DDBJ databases">
        <authorList>
            <consortium name="Wellcome Sanger Institute Data Sharing"/>
        </authorList>
    </citation>
    <scope>NUCLEOTIDE SEQUENCE [LARGE SCALE GENOMIC DNA]</scope>
</reference>
<dbReference type="InterPro" id="IPR011701">
    <property type="entry name" value="MFS"/>
</dbReference>
<dbReference type="Gene3D" id="1.20.1250.20">
    <property type="entry name" value="MFS general substrate transporter like domains"/>
    <property type="match status" value="1"/>
</dbReference>
<feature type="region of interest" description="Disordered" evidence="2">
    <location>
        <begin position="157"/>
        <end position="193"/>
    </location>
</feature>
<feature type="compositionally biased region" description="Basic residues" evidence="2">
    <location>
        <begin position="166"/>
        <end position="175"/>
    </location>
</feature>
<evidence type="ECO:0000313" key="5">
    <source>
        <dbReference type="Proteomes" id="UP000694397"/>
    </source>
</evidence>
<keyword evidence="3" id="KW-0812">Transmembrane</keyword>
<dbReference type="GO" id="GO:0008028">
    <property type="term" value="F:monocarboxylic acid transmembrane transporter activity"/>
    <property type="evidence" value="ECO:0007669"/>
    <property type="project" value="TreeGrafter"/>
</dbReference>
<feature type="transmembrane region" description="Helical" evidence="3">
    <location>
        <begin position="17"/>
        <end position="37"/>
    </location>
</feature>
<keyword evidence="3" id="KW-0472">Membrane</keyword>
<dbReference type="InterPro" id="IPR050327">
    <property type="entry name" value="Proton-linked_MCT"/>
</dbReference>
<dbReference type="PANTHER" id="PTHR11360:SF92">
    <property type="entry name" value="MAJOR FACILITATOR SUPERFAMILY (MFS) PROFILE DOMAIN-CONTAINING PROTEIN"/>
    <property type="match status" value="1"/>
</dbReference>
<feature type="transmembrane region" description="Helical" evidence="3">
    <location>
        <begin position="88"/>
        <end position="105"/>
    </location>
</feature>